<evidence type="ECO:0000313" key="1">
    <source>
        <dbReference type="EMBL" id="KAJ4184148.1"/>
    </source>
</evidence>
<dbReference type="AlphaFoldDB" id="A0A9W8R174"/>
<protein>
    <submittedName>
        <fullName evidence="1">Uncharacterized protein</fullName>
    </submittedName>
</protein>
<dbReference type="EMBL" id="JAOQAV010000027">
    <property type="protein sequence ID" value="KAJ4184148.1"/>
    <property type="molecule type" value="Genomic_DNA"/>
</dbReference>
<proteinExistence type="predicted"/>
<evidence type="ECO:0000313" key="2">
    <source>
        <dbReference type="Proteomes" id="UP001152087"/>
    </source>
</evidence>
<comment type="caution">
    <text evidence="1">The sequence shown here is derived from an EMBL/GenBank/DDBJ whole genome shotgun (WGS) entry which is preliminary data.</text>
</comment>
<sequence length="99" mass="11237">MPVSLASLGHRALYSRRGMVYCLRREVLMWLVPWVWMGFSVDEMRMGLGCQLLKGGSINGMAAQTRRGFKDRLDKQRTRLDNLPIGHAQEAHTTSFSAL</sequence>
<dbReference type="Proteomes" id="UP001152087">
    <property type="component" value="Unassembled WGS sequence"/>
</dbReference>
<reference evidence="1" key="1">
    <citation type="submission" date="2022-09" db="EMBL/GenBank/DDBJ databases">
        <title>Fusarium specimens isolated from Avocado Roots.</title>
        <authorList>
            <person name="Stajich J."/>
            <person name="Roper C."/>
            <person name="Heimlech-Rivalta G."/>
        </authorList>
    </citation>
    <scope>NUCLEOTIDE SEQUENCE</scope>
    <source>
        <strain evidence="1">A02</strain>
    </source>
</reference>
<gene>
    <name evidence="1" type="ORF">NW755_009154</name>
</gene>
<accession>A0A9W8R174</accession>
<name>A0A9W8R174_9HYPO</name>
<keyword evidence="2" id="KW-1185">Reference proteome</keyword>
<organism evidence="1 2">
    <name type="scientific">Fusarium falciforme</name>
    <dbReference type="NCBI Taxonomy" id="195108"/>
    <lineage>
        <taxon>Eukaryota</taxon>
        <taxon>Fungi</taxon>
        <taxon>Dikarya</taxon>
        <taxon>Ascomycota</taxon>
        <taxon>Pezizomycotina</taxon>
        <taxon>Sordariomycetes</taxon>
        <taxon>Hypocreomycetidae</taxon>
        <taxon>Hypocreales</taxon>
        <taxon>Nectriaceae</taxon>
        <taxon>Fusarium</taxon>
        <taxon>Fusarium solani species complex</taxon>
    </lineage>
</organism>